<name>A0AAD7HYK8_9AGAR</name>
<accession>A0AAD7HYK8</accession>
<sequence>MSPEFVSGRGHGHTLMMQYELVNTSALRPPHATQHSGDSPLIDMPDGHLTPAELFVRAQSSVVLRMFHCKRVRKMPLSGLDPSILMGFRGTLFLLVLISSSASPYALAIFFLPALDVVLLRLPRTFFGIQDEPPTRPSADDDAEMGLERISNPEEVEDAGVEDGDVSTASHAVSNSSYFHFAFGTHIPHSGAARMSACSRGGIIFTAFYVDLATTVY</sequence>
<protein>
    <submittedName>
        <fullName evidence="1">Uncharacterized protein</fullName>
    </submittedName>
</protein>
<reference evidence="1" key="1">
    <citation type="submission" date="2023-03" db="EMBL/GenBank/DDBJ databases">
        <title>Massive genome expansion in bonnet fungi (Mycena s.s.) driven by repeated elements and novel gene families across ecological guilds.</title>
        <authorList>
            <consortium name="Lawrence Berkeley National Laboratory"/>
            <person name="Harder C.B."/>
            <person name="Miyauchi S."/>
            <person name="Viragh M."/>
            <person name="Kuo A."/>
            <person name="Thoen E."/>
            <person name="Andreopoulos B."/>
            <person name="Lu D."/>
            <person name="Skrede I."/>
            <person name="Drula E."/>
            <person name="Henrissat B."/>
            <person name="Morin E."/>
            <person name="Kohler A."/>
            <person name="Barry K."/>
            <person name="LaButti K."/>
            <person name="Morin E."/>
            <person name="Salamov A."/>
            <person name="Lipzen A."/>
            <person name="Mereny Z."/>
            <person name="Hegedus B."/>
            <person name="Baldrian P."/>
            <person name="Stursova M."/>
            <person name="Weitz H."/>
            <person name="Taylor A."/>
            <person name="Grigoriev I.V."/>
            <person name="Nagy L.G."/>
            <person name="Martin F."/>
            <person name="Kauserud H."/>
        </authorList>
    </citation>
    <scope>NUCLEOTIDE SEQUENCE</scope>
    <source>
        <strain evidence="1">CBHHK188m</strain>
    </source>
</reference>
<comment type="caution">
    <text evidence="1">The sequence shown here is derived from an EMBL/GenBank/DDBJ whole genome shotgun (WGS) entry which is preliminary data.</text>
</comment>
<evidence type="ECO:0000313" key="1">
    <source>
        <dbReference type="EMBL" id="KAJ7730624.1"/>
    </source>
</evidence>
<evidence type="ECO:0000313" key="2">
    <source>
        <dbReference type="Proteomes" id="UP001215280"/>
    </source>
</evidence>
<dbReference type="AlphaFoldDB" id="A0AAD7HYK8"/>
<dbReference type="Proteomes" id="UP001215280">
    <property type="component" value="Unassembled WGS sequence"/>
</dbReference>
<organism evidence="1 2">
    <name type="scientific">Mycena maculata</name>
    <dbReference type="NCBI Taxonomy" id="230809"/>
    <lineage>
        <taxon>Eukaryota</taxon>
        <taxon>Fungi</taxon>
        <taxon>Dikarya</taxon>
        <taxon>Basidiomycota</taxon>
        <taxon>Agaricomycotina</taxon>
        <taxon>Agaricomycetes</taxon>
        <taxon>Agaricomycetidae</taxon>
        <taxon>Agaricales</taxon>
        <taxon>Marasmiineae</taxon>
        <taxon>Mycenaceae</taxon>
        <taxon>Mycena</taxon>
    </lineage>
</organism>
<proteinExistence type="predicted"/>
<keyword evidence="2" id="KW-1185">Reference proteome</keyword>
<gene>
    <name evidence="1" type="ORF">DFH07DRAFT_969128</name>
</gene>
<dbReference type="EMBL" id="JARJLG010000189">
    <property type="protein sequence ID" value="KAJ7730624.1"/>
    <property type="molecule type" value="Genomic_DNA"/>
</dbReference>